<dbReference type="PANTHER" id="PTHR30349">
    <property type="entry name" value="PHAGE INTEGRASE-RELATED"/>
    <property type="match status" value="1"/>
</dbReference>
<evidence type="ECO:0000313" key="5">
    <source>
        <dbReference type="Proteomes" id="UP000334990"/>
    </source>
</evidence>
<keyword evidence="2" id="KW-0812">Transmembrane</keyword>
<dbReference type="Gene3D" id="1.10.443.10">
    <property type="entry name" value="Intergrase catalytic core"/>
    <property type="match status" value="1"/>
</dbReference>
<dbReference type="InterPro" id="IPR050090">
    <property type="entry name" value="Tyrosine_recombinase_XerCD"/>
</dbReference>
<dbReference type="GO" id="GO:0003677">
    <property type="term" value="F:DNA binding"/>
    <property type="evidence" value="ECO:0007669"/>
    <property type="project" value="InterPro"/>
</dbReference>
<keyword evidence="5" id="KW-1185">Reference proteome</keyword>
<dbReference type="GO" id="GO:0006310">
    <property type="term" value="P:DNA recombination"/>
    <property type="evidence" value="ECO:0007669"/>
    <property type="project" value="UniProtKB-KW"/>
</dbReference>
<feature type="domain" description="Tyr recombinase" evidence="3">
    <location>
        <begin position="161"/>
        <end position="384"/>
    </location>
</feature>
<keyword evidence="1" id="KW-0233">DNA recombination</keyword>
<organism evidence="4 5">
    <name type="scientific">Acrocarpospora corrugata</name>
    <dbReference type="NCBI Taxonomy" id="35763"/>
    <lineage>
        <taxon>Bacteria</taxon>
        <taxon>Bacillati</taxon>
        <taxon>Actinomycetota</taxon>
        <taxon>Actinomycetes</taxon>
        <taxon>Streptosporangiales</taxon>
        <taxon>Streptosporangiaceae</taxon>
        <taxon>Acrocarpospora</taxon>
    </lineage>
</organism>
<evidence type="ECO:0000256" key="2">
    <source>
        <dbReference type="SAM" id="Phobius"/>
    </source>
</evidence>
<protein>
    <submittedName>
        <fullName evidence="4">Integrase</fullName>
    </submittedName>
</protein>
<feature type="transmembrane region" description="Helical" evidence="2">
    <location>
        <begin position="187"/>
        <end position="209"/>
    </location>
</feature>
<evidence type="ECO:0000259" key="3">
    <source>
        <dbReference type="PROSITE" id="PS51898"/>
    </source>
</evidence>
<accession>A0A5M3WC78</accession>
<sequence>MPGIDPGSTRFIALGPIRRGLLHDRRSKHRAGIAYALSMASKAMLDKNCPHDDKAVRTALRRWGFNTRERDSAPAEVEEILRWVSRHSRPVSALSDATVTRKLMNAATTRLDGMRVAASTNRWHRVILSNALTHAVELGLLDTNPIPSLKWKVSTPTHHVDRKSVVNPEQARRLLGAVEAQKPSGPLLMPFFATLYFAGLYFAGLYFAGLRPEEAVNLKEGDLTLPDTDDAWGELYLTQAAPDAGKEWTGTGEQRDLRGLKHRPQGHGRPVPCPPELVAILRNHLKEHGAGPDGLIFRGRFGGMLSTSTIKQIWAKARVEALSTEDAASPIARRPYDLRHACLSTWLNAGVSPKQVAEWAGNSVEVLHRTYEKCLVGHDQIAMRRIDSALYGEFSRSPEAGTTGSP</sequence>
<dbReference type="InterPro" id="IPR013762">
    <property type="entry name" value="Integrase-like_cat_sf"/>
</dbReference>
<dbReference type="Proteomes" id="UP000334990">
    <property type="component" value="Unassembled WGS sequence"/>
</dbReference>
<proteinExistence type="predicted"/>
<gene>
    <name evidence="4" type="ORF">Acor_67810</name>
</gene>
<dbReference type="GO" id="GO:0015074">
    <property type="term" value="P:DNA integration"/>
    <property type="evidence" value="ECO:0007669"/>
    <property type="project" value="InterPro"/>
</dbReference>
<dbReference type="EMBL" id="BLAD01000086">
    <property type="protein sequence ID" value="GES04713.1"/>
    <property type="molecule type" value="Genomic_DNA"/>
</dbReference>
<dbReference type="SUPFAM" id="SSF56349">
    <property type="entry name" value="DNA breaking-rejoining enzymes"/>
    <property type="match status" value="1"/>
</dbReference>
<dbReference type="InterPro" id="IPR011010">
    <property type="entry name" value="DNA_brk_join_enz"/>
</dbReference>
<dbReference type="InterPro" id="IPR002104">
    <property type="entry name" value="Integrase_catalytic"/>
</dbReference>
<evidence type="ECO:0000256" key="1">
    <source>
        <dbReference type="ARBA" id="ARBA00023172"/>
    </source>
</evidence>
<comment type="caution">
    <text evidence="4">The sequence shown here is derived from an EMBL/GenBank/DDBJ whole genome shotgun (WGS) entry which is preliminary data.</text>
</comment>
<dbReference type="PROSITE" id="PS51898">
    <property type="entry name" value="TYR_RECOMBINASE"/>
    <property type="match status" value="1"/>
</dbReference>
<dbReference type="PANTHER" id="PTHR30349:SF64">
    <property type="entry name" value="PROPHAGE INTEGRASE INTD-RELATED"/>
    <property type="match status" value="1"/>
</dbReference>
<reference evidence="4 5" key="1">
    <citation type="submission" date="2019-10" db="EMBL/GenBank/DDBJ databases">
        <title>Whole genome shotgun sequence of Acrocarpospora corrugata NBRC 13972.</title>
        <authorList>
            <person name="Ichikawa N."/>
            <person name="Kimura A."/>
            <person name="Kitahashi Y."/>
            <person name="Komaki H."/>
            <person name="Oguchi A."/>
        </authorList>
    </citation>
    <scope>NUCLEOTIDE SEQUENCE [LARGE SCALE GENOMIC DNA]</scope>
    <source>
        <strain evidence="4 5">NBRC 13972</strain>
    </source>
</reference>
<dbReference type="AlphaFoldDB" id="A0A5M3WC78"/>
<keyword evidence="2" id="KW-1133">Transmembrane helix</keyword>
<dbReference type="OrthoDB" id="3773913at2"/>
<name>A0A5M3WC78_9ACTN</name>
<evidence type="ECO:0000313" key="4">
    <source>
        <dbReference type="EMBL" id="GES04713.1"/>
    </source>
</evidence>
<keyword evidence="2" id="KW-0472">Membrane</keyword>